<dbReference type="GO" id="GO:0003677">
    <property type="term" value="F:DNA binding"/>
    <property type="evidence" value="ECO:0007669"/>
    <property type="project" value="InterPro"/>
</dbReference>
<protein>
    <submittedName>
        <fullName evidence="4">Competence protein ComEA</fullName>
    </submittedName>
</protein>
<feature type="compositionally biased region" description="Pro residues" evidence="1">
    <location>
        <begin position="43"/>
        <end position="55"/>
    </location>
</feature>
<feature type="domain" description="Helix-hairpin-helix DNA-binding motif class 1" evidence="3">
    <location>
        <begin position="264"/>
        <end position="283"/>
    </location>
</feature>
<dbReference type="Gene3D" id="3.10.560.10">
    <property type="entry name" value="Outer membrane lipoprotein wza domain like"/>
    <property type="match status" value="1"/>
</dbReference>
<dbReference type="InterPro" id="IPR003583">
    <property type="entry name" value="Hlx-hairpin-Hlx_DNA-bd_motif"/>
</dbReference>
<dbReference type="PANTHER" id="PTHR21180:SF32">
    <property type="entry name" value="ENDONUCLEASE_EXONUCLEASE_PHOSPHATASE FAMILY DOMAIN-CONTAINING PROTEIN 1"/>
    <property type="match status" value="1"/>
</dbReference>
<evidence type="ECO:0000256" key="2">
    <source>
        <dbReference type="SAM" id="Phobius"/>
    </source>
</evidence>
<dbReference type="Proteomes" id="UP000184501">
    <property type="component" value="Unassembled WGS sequence"/>
</dbReference>
<evidence type="ECO:0000313" key="4">
    <source>
        <dbReference type="EMBL" id="SHF43739.1"/>
    </source>
</evidence>
<dbReference type="InterPro" id="IPR051675">
    <property type="entry name" value="Endo/Exo/Phosphatase_dom_1"/>
</dbReference>
<proteinExistence type="predicted"/>
<dbReference type="STRING" id="2017.SAMN05444320_103640"/>
<dbReference type="GO" id="GO:0015628">
    <property type="term" value="P:protein secretion by the type II secretion system"/>
    <property type="evidence" value="ECO:0007669"/>
    <property type="project" value="TreeGrafter"/>
</dbReference>
<evidence type="ECO:0000256" key="1">
    <source>
        <dbReference type="SAM" id="MobiDB-lite"/>
    </source>
</evidence>
<evidence type="ECO:0000313" key="5">
    <source>
        <dbReference type="Proteomes" id="UP000184501"/>
    </source>
</evidence>
<dbReference type="Gene3D" id="1.10.150.320">
    <property type="entry name" value="Photosystem II 12 kDa extrinsic protein"/>
    <property type="match status" value="1"/>
</dbReference>
<keyword evidence="2" id="KW-1133">Transmembrane helix</keyword>
<organism evidence="4 5">
    <name type="scientific">Streptoalloteichus hindustanus</name>
    <dbReference type="NCBI Taxonomy" id="2017"/>
    <lineage>
        <taxon>Bacteria</taxon>
        <taxon>Bacillati</taxon>
        <taxon>Actinomycetota</taxon>
        <taxon>Actinomycetes</taxon>
        <taxon>Pseudonocardiales</taxon>
        <taxon>Pseudonocardiaceae</taxon>
        <taxon>Streptoalloteichus</taxon>
    </lineage>
</organism>
<dbReference type="GO" id="GO:0006281">
    <property type="term" value="P:DNA repair"/>
    <property type="evidence" value="ECO:0007669"/>
    <property type="project" value="InterPro"/>
</dbReference>
<dbReference type="InterPro" id="IPR010994">
    <property type="entry name" value="RuvA_2-like"/>
</dbReference>
<dbReference type="PANTHER" id="PTHR21180">
    <property type="entry name" value="ENDONUCLEASE/EXONUCLEASE/PHOSPHATASE FAMILY DOMAIN-CONTAINING PROTEIN 1"/>
    <property type="match status" value="1"/>
</dbReference>
<dbReference type="Pfam" id="PF10531">
    <property type="entry name" value="SLBB"/>
    <property type="match status" value="1"/>
</dbReference>
<reference evidence="4 5" key="1">
    <citation type="submission" date="2016-11" db="EMBL/GenBank/DDBJ databases">
        <authorList>
            <person name="Jaros S."/>
            <person name="Januszkiewicz K."/>
            <person name="Wedrychowicz H."/>
        </authorList>
    </citation>
    <scope>NUCLEOTIDE SEQUENCE [LARGE SCALE GENOMIC DNA]</scope>
    <source>
        <strain evidence="4 5">DSM 44523</strain>
    </source>
</reference>
<name>A0A1M5BMJ7_STRHI</name>
<keyword evidence="5" id="KW-1185">Reference proteome</keyword>
<dbReference type="InterPro" id="IPR004509">
    <property type="entry name" value="Competence_ComEA_HhH"/>
</dbReference>
<feature type="compositionally biased region" description="Low complexity" evidence="1">
    <location>
        <begin position="117"/>
        <end position="127"/>
    </location>
</feature>
<feature type="transmembrane region" description="Helical" evidence="2">
    <location>
        <begin position="86"/>
        <end position="106"/>
    </location>
</feature>
<dbReference type="EMBL" id="FQVN01000003">
    <property type="protein sequence ID" value="SHF43739.1"/>
    <property type="molecule type" value="Genomic_DNA"/>
</dbReference>
<feature type="compositionally biased region" description="Low complexity" evidence="1">
    <location>
        <begin position="17"/>
        <end position="27"/>
    </location>
</feature>
<keyword evidence="2" id="KW-0812">Transmembrane</keyword>
<feature type="region of interest" description="Disordered" evidence="1">
    <location>
        <begin position="117"/>
        <end position="138"/>
    </location>
</feature>
<dbReference type="Pfam" id="PF12836">
    <property type="entry name" value="HHH_3"/>
    <property type="match status" value="1"/>
</dbReference>
<evidence type="ECO:0000259" key="3">
    <source>
        <dbReference type="SMART" id="SM00278"/>
    </source>
</evidence>
<feature type="domain" description="Helix-hairpin-helix DNA-binding motif class 1" evidence="3">
    <location>
        <begin position="234"/>
        <end position="253"/>
    </location>
</feature>
<dbReference type="AlphaFoldDB" id="A0A1M5BMJ7"/>
<dbReference type="GO" id="GO:0015627">
    <property type="term" value="C:type II protein secretion system complex"/>
    <property type="evidence" value="ECO:0007669"/>
    <property type="project" value="TreeGrafter"/>
</dbReference>
<dbReference type="SUPFAM" id="SSF47781">
    <property type="entry name" value="RuvA domain 2-like"/>
    <property type="match status" value="1"/>
</dbReference>
<dbReference type="RefSeq" id="WP_083959595.1">
    <property type="nucleotide sequence ID" value="NZ_FQVN01000003.1"/>
</dbReference>
<feature type="region of interest" description="Disordered" evidence="1">
    <location>
        <begin position="1"/>
        <end position="60"/>
    </location>
</feature>
<accession>A0A1M5BMJ7</accession>
<sequence length="286" mass="29769">MLDTLRSRGDDADTTRARLATLTGRTGLDARRMPVADDEPSRGPDPPATTAPTEPPRVRRDRVGRWIEHWIPVGLRTARWAPGRRSALVLCAALGVVAIVVGVALWTRRPVVEAAPALPSAASTPPRSSSPPPSTSDQSIVVSVVGEVNHPGLLTLREGARVADAVAAAGGVLPETDVSGLNLARRLADGEQVHVGVPPPPVPMADGGVIGPGTGASGGLGGGGKVNLNTAGAQQLDALPGVGLVTAQRIVDWRAKHGPFRTVEQLRQVEGIGETRFTRLRELVTL</sequence>
<dbReference type="InterPro" id="IPR019554">
    <property type="entry name" value="Soluble_ligand-bd"/>
</dbReference>
<dbReference type="NCBIfam" id="TIGR00426">
    <property type="entry name" value="competence protein ComEA helix-hairpin-helix repeat region"/>
    <property type="match status" value="1"/>
</dbReference>
<keyword evidence="2" id="KW-0472">Membrane</keyword>
<feature type="compositionally biased region" description="Basic and acidic residues" evidence="1">
    <location>
        <begin position="1"/>
        <end position="16"/>
    </location>
</feature>
<dbReference type="SMART" id="SM00278">
    <property type="entry name" value="HhH1"/>
    <property type="match status" value="2"/>
</dbReference>
<gene>
    <name evidence="4" type="ORF">SAMN05444320_103640</name>
</gene>
<feature type="compositionally biased region" description="Basic and acidic residues" evidence="1">
    <location>
        <begin position="28"/>
        <end position="42"/>
    </location>
</feature>